<evidence type="ECO:0000256" key="1">
    <source>
        <dbReference type="ARBA" id="ARBA00004123"/>
    </source>
</evidence>
<dbReference type="GO" id="GO:1904161">
    <property type="term" value="P:DNA synthesis involved in UV-damage excision repair"/>
    <property type="evidence" value="ECO:0007669"/>
    <property type="project" value="TreeGrafter"/>
</dbReference>
<gene>
    <name evidence="6" type="ORF">CEPIT_LOCUS1872</name>
</gene>
<comment type="subcellular location">
    <subcellularLocation>
        <location evidence="1">Nucleus</location>
    </subcellularLocation>
</comment>
<reference evidence="6" key="1">
    <citation type="submission" date="2022-07" db="EMBL/GenBank/DDBJ databases">
        <authorList>
            <person name="Macas J."/>
            <person name="Novak P."/>
            <person name="Neumann P."/>
        </authorList>
    </citation>
    <scope>NUCLEOTIDE SEQUENCE</scope>
</reference>
<dbReference type="GO" id="GO:0003887">
    <property type="term" value="F:DNA-directed DNA polymerase activity"/>
    <property type="evidence" value="ECO:0007669"/>
    <property type="project" value="TreeGrafter"/>
</dbReference>
<dbReference type="EMBL" id="CAMAPF010000011">
    <property type="protein sequence ID" value="CAH9062889.1"/>
    <property type="molecule type" value="Genomic_DNA"/>
</dbReference>
<dbReference type="Pfam" id="PF09507">
    <property type="entry name" value="CDC27"/>
    <property type="match status" value="1"/>
</dbReference>
<organism evidence="6 7">
    <name type="scientific">Cuscuta epithymum</name>
    <dbReference type="NCBI Taxonomy" id="186058"/>
    <lineage>
        <taxon>Eukaryota</taxon>
        <taxon>Viridiplantae</taxon>
        <taxon>Streptophyta</taxon>
        <taxon>Embryophyta</taxon>
        <taxon>Tracheophyta</taxon>
        <taxon>Spermatophyta</taxon>
        <taxon>Magnoliopsida</taxon>
        <taxon>eudicotyledons</taxon>
        <taxon>Gunneridae</taxon>
        <taxon>Pentapetalae</taxon>
        <taxon>asterids</taxon>
        <taxon>lamiids</taxon>
        <taxon>Solanales</taxon>
        <taxon>Convolvulaceae</taxon>
        <taxon>Cuscuteae</taxon>
        <taxon>Cuscuta</taxon>
        <taxon>Cuscuta subgen. Cuscuta</taxon>
    </lineage>
</organism>
<dbReference type="GO" id="GO:0006297">
    <property type="term" value="P:nucleotide-excision repair, DNA gap filling"/>
    <property type="evidence" value="ECO:0007669"/>
    <property type="project" value="TreeGrafter"/>
</dbReference>
<keyword evidence="4" id="KW-0539">Nucleus</keyword>
<accession>A0AAV0C3E8</accession>
<comment type="caution">
    <text evidence="6">The sequence shown here is derived from an EMBL/GenBank/DDBJ whole genome shotgun (WGS) entry which is preliminary data.</text>
</comment>
<evidence type="ECO:0000256" key="5">
    <source>
        <dbReference type="SAM" id="MobiDB-lite"/>
    </source>
</evidence>
<feature type="compositionally biased region" description="Basic and acidic residues" evidence="5">
    <location>
        <begin position="358"/>
        <end position="370"/>
    </location>
</feature>
<feature type="region of interest" description="Disordered" evidence="5">
    <location>
        <begin position="302"/>
        <end position="342"/>
    </location>
</feature>
<dbReference type="PANTHER" id="PTHR17598">
    <property type="entry name" value="DNA POLYMERASE DELTA SUBUNIT 3"/>
    <property type="match status" value="1"/>
</dbReference>
<protein>
    <recommendedName>
        <fullName evidence="2">DNA polymerase delta subunit 3</fullName>
    </recommendedName>
</protein>
<evidence type="ECO:0000256" key="4">
    <source>
        <dbReference type="ARBA" id="ARBA00023242"/>
    </source>
</evidence>
<dbReference type="GO" id="GO:0006271">
    <property type="term" value="P:DNA strand elongation involved in DNA replication"/>
    <property type="evidence" value="ECO:0007669"/>
    <property type="project" value="TreeGrafter"/>
</dbReference>
<dbReference type="FunFam" id="3.90.1030.20:FF:000002">
    <property type="entry name" value="DNA polymerase delta subunit"/>
    <property type="match status" value="1"/>
</dbReference>
<dbReference type="Proteomes" id="UP001152523">
    <property type="component" value="Unassembled WGS sequence"/>
</dbReference>
<feature type="compositionally biased region" description="Basic residues" evidence="5">
    <location>
        <begin position="302"/>
        <end position="311"/>
    </location>
</feature>
<evidence type="ECO:0000256" key="3">
    <source>
        <dbReference type="ARBA" id="ARBA00022705"/>
    </source>
</evidence>
<evidence type="ECO:0000313" key="6">
    <source>
        <dbReference type="EMBL" id="CAH9062889.1"/>
    </source>
</evidence>
<sequence>MAEIETLGILDEIQSLVSIKLQVVSYKWLSQNYLVSSDAAKRLLEEFVEKHINDVEVVYSLSGWLKNNPSAYHVQLVSSSKIAEAKQEFNENCSVQVYSVQACIPKDAATLWNAEFVQAEELFKQSPSVDNCLWDNRFCGVLNPFIKQNADRKSASTGDPQAKNSGAIMASNCKLTSQSVTFQPPQSKKVQHAEPSADMAMANYVKNEVAVEGGSNMDIDKEKVAQPLENKKNIRTDKTSALNGGVLADMWGRATTKLKTGCIPTETNKAIPISAETQVCTSKEFEDANCFDDRQDVTIKRSNSRGNRKRRVIYDSSDEEGEDAVNLSSPDPPGLKSSSNTPEVEKMLCFKGDEKMNKQFKGESSAKESKSLSNDANVTGISDHGHSNDANVRVKLTDVAPKSPQRKKVLKTKIDERGREVTEVIWEGEETKPDGSLAMKTENKVANNAVDRPTAAKRSHVTESIAPLNQAVKAGNKKGGNKDRKQGNILSFFKRAS</sequence>
<evidence type="ECO:0000313" key="7">
    <source>
        <dbReference type="Proteomes" id="UP001152523"/>
    </source>
</evidence>
<feature type="region of interest" description="Disordered" evidence="5">
    <location>
        <begin position="358"/>
        <end position="392"/>
    </location>
</feature>
<dbReference type="InterPro" id="IPR041913">
    <property type="entry name" value="POLD3_sf"/>
</dbReference>
<feature type="region of interest" description="Disordered" evidence="5">
    <location>
        <begin position="451"/>
        <end position="497"/>
    </location>
</feature>
<name>A0AAV0C3E8_9ASTE</name>
<keyword evidence="7" id="KW-1185">Reference proteome</keyword>
<dbReference type="Gene3D" id="3.90.1030.20">
    <property type="entry name" value="DNA polymerase delta, p66 (Cdc27) subunit, wHTH domain"/>
    <property type="match status" value="1"/>
</dbReference>
<dbReference type="AlphaFoldDB" id="A0AAV0C3E8"/>
<dbReference type="GO" id="GO:0043625">
    <property type="term" value="C:delta DNA polymerase complex"/>
    <property type="evidence" value="ECO:0007669"/>
    <property type="project" value="InterPro"/>
</dbReference>
<proteinExistence type="predicted"/>
<keyword evidence="3" id="KW-0235">DNA replication</keyword>
<dbReference type="InterPro" id="IPR019038">
    <property type="entry name" value="POLD3"/>
</dbReference>
<feature type="compositionally biased region" description="Polar residues" evidence="5">
    <location>
        <begin position="371"/>
        <end position="380"/>
    </location>
</feature>
<evidence type="ECO:0000256" key="2">
    <source>
        <dbReference type="ARBA" id="ARBA00017589"/>
    </source>
</evidence>
<dbReference type="PANTHER" id="PTHR17598:SF13">
    <property type="entry name" value="DNA POLYMERASE DELTA SUBUNIT 3"/>
    <property type="match status" value="1"/>
</dbReference>